<dbReference type="SMART" id="SM00530">
    <property type="entry name" value="HTH_XRE"/>
    <property type="match status" value="1"/>
</dbReference>
<proteinExistence type="predicted"/>
<evidence type="ECO:0000313" key="2">
    <source>
        <dbReference type="EMBL" id="MBD8085426.1"/>
    </source>
</evidence>
<organism evidence="2 3">
    <name type="scientific">Limosilactobacillus urinaemulieris</name>
    <dbReference type="NCBI Taxonomy" id="2742600"/>
    <lineage>
        <taxon>Bacteria</taxon>
        <taxon>Bacillati</taxon>
        <taxon>Bacillota</taxon>
        <taxon>Bacilli</taxon>
        <taxon>Lactobacillales</taxon>
        <taxon>Lactobacillaceae</taxon>
        <taxon>Limosilactobacillus</taxon>
    </lineage>
</organism>
<feature type="domain" description="HTH cro/C1-type" evidence="1">
    <location>
        <begin position="6"/>
        <end position="61"/>
    </location>
</feature>
<name>A0ABR8ZJE7_9LACO</name>
<evidence type="ECO:0000259" key="1">
    <source>
        <dbReference type="PROSITE" id="PS50943"/>
    </source>
</evidence>
<dbReference type="Proteomes" id="UP000645007">
    <property type="component" value="Unassembled WGS sequence"/>
</dbReference>
<accession>A0ABR8ZJE7</accession>
<dbReference type="Pfam" id="PF13443">
    <property type="entry name" value="HTH_26"/>
    <property type="match status" value="1"/>
</dbReference>
<dbReference type="InterPro" id="IPR010982">
    <property type="entry name" value="Lambda_DNA-bd_dom_sf"/>
</dbReference>
<keyword evidence="3" id="KW-1185">Reference proteome</keyword>
<protein>
    <submittedName>
        <fullName evidence="2">Helix-turn-helix transcriptional regulator</fullName>
    </submittedName>
</protein>
<dbReference type="Gene3D" id="1.10.260.40">
    <property type="entry name" value="lambda repressor-like DNA-binding domains"/>
    <property type="match status" value="1"/>
</dbReference>
<comment type="caution">
    <text evidence="2">The sequence shown here is derived from an EMBL/GenBank/DDBJ whole genome shotgun (WGS) entry which is preliminary data.</text>
</comment>
<dbReference type="RefSeq" id="WP_191911200.1">
    <property type="nucleotide sequence ID" value="NZ_JABUXR010000005.1"/>
</dbReference>
<dbReference type="SUPFAM" id="SSF47413">
    <property type="entry name" value="lambda repressor-like DNA-binding domains"/>
    <property type="match status" value="1"/>
</dbReference>
<sequence length="250" mass="28960">MLQLDLRRIMDREHLSIQEVYEGTGISRNTISQLYNGKSKGIQFETLTKLVEYLDVEPEELFTEKVEYTRLEPSIELEDVVNKVHGLQDINKALEEDNLVALIGFSNPIHNTEKYRVLDFKIPVFLAYDSVNDNLAFFTDEELVADYDADYDFFHGDDGYYETANKISKFVAKNSAGKIENIFAQTISELTKAFNFNTYSEFIGYSCSFGGVVNYLWNSNTLLNKDNYKKYINAKYPSLADQHSHLFRYF</sequence>
<dbReference type="EMBL" id="JABUXR010000005">
    <property type="protein sequence ID" value="MBD8085426.1"/>
    <property type="molecule type" value="Genomic_DNA"/>
</dbReference>
<dbReference type="PROSITE" id="PS50943">
    <property type="entry name" value="HTH_CROC1"/>
    <property type="match status" value="1"/>
</dbReference>
<reference evidence="2 3" key="1">
    <citation type="submission" date="2020-06" db="EMBL/GenBank/DDBJ databases">
        <title>Limosilactobacillus sp. nov.</title>
        <authorList>
            <person name="Ksiezarek M."/>
            <person name="Goncalves Ribeiro T."/>
            <person name="Rocha J."/>
            <person name="Grosso F."/>
            <person name="Peixe L."/>
        </authorList>
    </citation>
    <scope>NUCLEOTIDE SEQUENCE [LARGE SCALE GENOMIC DNA]</scope>
    <source>
        <strain evidence="3">c9Ua_26_M</strain>
    </source>
</reference>
<dbReference type="InterPro" id="IPR001387">
    <property type="entry name" value="Cro/C1-type_HTH"/>
</dbReference>
<evidence type="ECO:0000313" key="3">
    <source>
        <dbReference type="Proteomes" id="UP000645007"/>
    </source>
</evidence>
<dbReference type="CDD" id="cd00093">
    <property type="entry name" value="HTH_XRE"/>
    <property type="match status" value="1"/>
</dbReference>
<gene>
    <name evidence="2" type="ORF">HUK45_04050</name>
</gene>